<keyword evidence="5" id="KW-0256">Endoplasmic reticulum</keyword>
<dbReference type="PANTHER" id="PTHR20961">
    <property type="entry name" value="GLYCOSYLTRANSFERASE"/>
    <property type="match status" value="1"/>
</dbReference>
<keyword evidence="2" id="KW-0328">Glycosyltransferase</keyword>
<dbReference type="EC" id="2.4.1.255" evidence="1"/>
<comment type="caution">
    <text evidence="13">The sequence shown here is derived from an EMBL/GenBank/DDBJ whole genome shotgun (WGS) entry which is preliminary data.</text>
</comment>
<feature type="region of interest" description="Disordered" evidence="11">
    <location>
        <begin position="464"/>
        <end position="490"/>
    </location>
</feature>
<comment type="catalytic activity">
    <reaction evidence="10">
        <text>L-threonyl-[protein] + UDP-N-acetyl-alpha-D-glucosamine = 3-O-(N-acetyl-beta-D-glucosaminyl)-L-threonyl-[protein] + UDP + H(+)</text>
        <dbReference type="Rhea" id="RHEA:48908"/>
        <dbReference type="Rhea" id="RHEA-COMP:11060"/>
        <dbReference type="Rhea" id="RHEA-COMP:12252"/>
        <dbReference type="ChEBI" id="CHEBI:15378"/>
        <dbReference type="ChEBI" id="CHEBI:30013"/>
        <dbReference type="ChEBI" id="CHEBI:57705"/>
        <dbReference type="ChEBI" id="CHEBI:58223"/>
        <dbReference type="ChEBI" id="CHEBI:90840"/>
        <dbReference type="EC" id="2.4.1.255"/>
    </reaction>
</comment>
<gene>
    <name evidence="13" type="ORF">Sste5346_008861</name>
</gene>
<dbReference type="EMBL" id="JAWCUI010000073">
    <property type="protein sequence ID" value="KAL1889483.1"/>
    <property type="molecule type" value="Genomic_DNA"/>
</dbReference>
<evidence type="ECO:0000313" key="13">
    <source>
        <dbReference type="EMBL" id="KAL1889483.1"/>
    </source>
</evidence>
<evidence type="ECO:0000256" key="10">
    <source>
        <dbReference type="ARBA" id="ARBA00049432"/>
    </source>
</evidence>
<evidence type="ECO:0000259" key="12">
    <source>
        <dbReference type="Pfam" id="PF04577"/>
    </source>
</evidence>
<evidence type="ECO:0000256" key="2">
    <source>
        <dbReference type="ARBA" id="ARBA00022676"/>
    </source>
</evidence>
<keyword evidence="3" id="KW-0808">Transferase</keyword>
<organism evidence="13 14">
    <name type="scientific">Sporothrix stenoceras</name>
    <dbReference type="NCBI Taxonomy" id="5173"/>
    <lineage>
        <taxon>Eukaryota</taxon>
        <taxon>Fungi</taxon>
        <taxon>Dikarya</taxon>
        <taxon>Ascomycota</taxon>
        <taxon>Pezizomycotina</taxon>
        <taxon>Sordariomycetes</taxon>
        <taxon>Sordariomycetidae</taxon>
        <taxon>Ophiostomatales</taxon>
        <taxon>Ophiostomataceae</taxon>
        <taxon>Sporothrix</taxon>
    </lineage>
</organism>
<evidence type="ECO:0000256" key="5">
    <source>
        <dbReference type="ARBA" id="ARBA00022824"/>
    </source>
</evidence>
<name>A0ABR3YNM0_9PEZI</name>
<evidence type="ECO:0000256" key="8">
    <source>
        <dbReference type="ARBA" id="ARBA00042574"/>
    </source>
</evidence>
<evidence type="ECO:0000256" key="3">
    <source>
        <dbReference type="ARBA" id="ARBA00022679"/>
    </source>
</evidence>
<evidence type="ECO:0000256" key="6">
    <source>
        <dbReference type="ARBA" id="ARBA00023180"/>
    </source>
</evidence>
<dbReference type="PANTHER" id="PTHR20961:SF148">
    <property type="entry name" value="EGF DOMAIN-SPECIFIC O-LINKED N-ACETYLGLUCOSAMINE TRANSFERASE"/>
    <property type="match status" value="1"/>
</dbReference>
<evidence type="ECO:0000256" key="11">
    <source>
        <dbReference type="SAM" id="MobiDB-lite"/>
    </source>
</evidence>
<feature type="compositionally biased region" description="Basic and acidic residues" evidence="11">
    <location>
        <begin position="468"/>
        <end position="484"/>
    </location>
</feature>
<evidence type="ECO:0000256" key="1">
    <source>
        <dbReference type="ARBA" id="ARBA00011970"/>
    </source>
</evidence>
<evidence type="ECO:0000313" key="14">
    <source>
        <dbReference type="Proteomes" id="UP001583186"/>
    </source>
</evidence>
<feature type="domain" description="Glycosyltransferase 61 catalytic" evidence="12">
    <location>
        <begin position="338"/>
        <end position="429"/>
    </location>
</feature>
<proteinExistence type="predicted"/>
<dbReference type="InterPro" id="IPR007657">
    <property type="entry name" value="Glycosyltransferase_61"/>
</dbReference>
<comment type="catalytic activity">
    <reaction evidence="9">
        <text>L-seryl-[protein] + UDP-N-acetyl-alpha-D-glucosamine = 3-O-(N-acetyl-beta-D-glucosaminyl)-L-seryl-[protein] + UDP + H(+)</text>
        <dbReference type="Rhea" id="RHEA:48904"/>
        <dbReference type="Rhea" id="RHEA-COMP:9863"/>
        <dbReference type="Rhea" id="RHEA-COMP:12251"/>
        <dbReference type="ChEBI" id="CHEBI:15378"/>
        <dbReference type="ChEBI" id="CHEBI:29999"/>
        <dbReference type="ChEBI" id="CHEBI:57705"/>
        <dbReference type="ChEBI" id="CHEBI:58223"/>
        <dbReference type="ChEBI" id="CHEBI:90838"/>
        <dbReference type="EC" id="2.4.1.255"/>
    </reaction>
</comment>
<evidence type="ECO:0000256" key="7">
    <source>
        <dbReference type="ARBA" id="ARBA00040944"/>
    </source>
</evidence>
<dbReference type="Proteomes" id="UP001583186">
    <property type="component" value="Unassembled WGS sequence"/>
</dbReference>
<keyword evidence="14" id="KW-1185">Reference proteome</keyword>
<keyword evidence="6" id="KW-0325">Glycoprotein</keyword>
<keyword evidence="4" id="KW-0732">Signal</keyword>
<accession>A0ABR3YNM0</accession>
<reference evidence="13 14" key="1">
    <citation type="journal article" date="2024" name="IMA Fungus">
        <title>IMA Genome - F19 : A genome assembly and annotation guide to empower mycologists, including annotated draft genome sequences of Ceratocystis pirilliformis, Diaporthe australafricana, Fusarium ophioides, Paecilomyces lecythidis, and Sporothrix stenoceras.</title>
        <authorList>
            <person name="Aylward J."/>
            <person name="Wilson A.M."/>
            <person name="Visagie C.M."/>
            <person name="Spraker J."/>
            <person name="Barnes I."/>
            <person name="Buitendag C."/>
            <person name="Ceriani C."/>
            <person name="Del Mar Angel L."/>
            <person name="du Plessis D."/>
            <person name="Fuchs T."/>
            <person name="Gasser K."/>
            <person name="Kramer D."/>
            <person name="Li W."/>
            <person name="Munsamy K."/>
            <person name="Piso A."/>
            <person name="Price J.L."/>
            <person name="Sonnekus B."/>
            <person name="Thomas C."/>
            <person name="van der Nest A."/>
            <person name="van Dijk A."/>
            <person name="van Heerden A."/>
            <person name="van Vuuren N."/>
            <person name="Yilmaz N."/>
            <person name="Duong T.A."/>
            <person name="van der Merwe N.A."/>
            <person name="Wingfield M.J."/>
            <person name="Wingfield B.D."/>
        </authorList>
    </citation>
    <scope>NUCLEOTIDE SEQUENCE [LARGE SCALE GENOMIC DNA]</scope>
    <source>
        <strain evidence="13 14">CMW 5346</strain>
    </source>
</reference>
<dbReference type="InterPro" id="IPR049625">
    <property type="entry name" value="Glyco_transf_61_cat"/>
</dbReference>
<dbReference type="Pfam" id="PF04577">
    <property type="entry name" value="Glyco_transf_61"/>
    <property type="match status" value="1"/>
</dbReference>
<evidence type="ECO:0000256" key="4">
    <source>
        <dbReference type="ARBA" id="ARBA00022729"/>
    </source>
</evidence>
<sequence>MLLKGCSVPVALRRRAVTIPLALLVMLAVYASTDNHLSLPELDELTTKPQIPVSENAEYCNKRFTAAYLEDLRDHAMQYCEPVNGKMPTSRLTCFHAHVRDDKKADSFCFGTGATWDPGAKRFRLDCPVIHKPDANETAAGLESFDSLTTSWFKTGPKQVFDYFVSLTQNETPQSEKSSLWPNKLPQQESFVILVKREGNNNLWHSLMEIWSMMNSVDVLRMANHQDGSHRGHTFFETPNYLDNTYVVMLDDYPEESTFDLWRYFAPGNPIVKLQDMIDYHVKVPAPLLVPGGKVNIIVPMSGASNPLWQNDWFVKDCNNAPLLKLLVRRVFEHHHVPFAIGPRPIAGGNEKDITVTFIDRRGTRQLVNHEPLFEKLQGRYPNVIIDKVDFATLSLRDQLRLVQDTDILVGVHGAGLTHTMFMREGAGAVVEIQPENLGHKGFRNLAAMMGHKYFSAQAEMVVTGDEEEKKEKEEGHKGTETTPRKKTAS</sequence>
<protein>
    <recommendedName>
        <fullName evidence="7">EGF domain-specific O-linked N-acetylglucosamine transferase</fullName>
        <ecNumber evidence="1">2.4.1.255</ecNumber>
    </recommendedName>
    <alternativeName>
        <fullName evidence="8">Extracellular O-linked N-acetylglucosamine transferase</fullName>
    </alternativeName>
</protein>
<evidence type="ECO:0000256" key="9">
    <source>
        <dbReference type="ARBA" id="ARBA00048317"/>
    </source>
</evidence>